<keyword evidence="2" id="KW-0812">Transmembrane</keyword>
<dbReference type="SUPFAM" id="SSF53448">
    <property type="entry name" value="Nucleotide-diphospho-sugar transferases"/>
    <property type="match status" value="1"/>
</dbReference>
<organism evidence="4 5">
    <name type="scientific">Kribbella soli</name>
    <dbReference type="NCBI Taxonomy" id="1124743"/>
    <lineage>
        <taxon>Bacteria</taxon>
        <taxon>Bacillati</taxon>
        <taxon>Actinomycetota</taxon>
        <taxon>Actinomycetes</taxon>
        <taxon>Propionibacteriales</taxon>
        <taxon>Kribbellaceae</taxon>
        <taxon>Kribbella</taxon>
    </lineage>
</organism>
<feature type="transmembrane region" description="Helical" evidence="2">
    <location>
        <begin position="68"/>
        <end position="95"/>
    </location>
</feature>
<proteinExistence type="inferred from homology"/>
<keyword evidence="4" id="KW-0808">Transferase</keyword>
<dbReference type="GO" id="GO:0016740">
    <property type="term" value="F:transferase activity"/>
    <property type="evidence" value="ECO:0007669"/>
    <property type="project" value="UniProtKB-KW"/>
</dbReference>
<evidence type="ECO:0000313" key="5">
    <source>
        <dbReference type="Proteomes" id="UP000292346"/>
    </source>
</evidence>
<feature type="transmembrane region" description="Helical" evidence="2">
    <location>
        <begin position="156"/>
        <end position="186"/>
    </location>
</feature>
<dbReference type="RefSeq" id="WP_131336577.1">
    <property type="nucleotide sequence ID" value="NZ_SJJZ01000001.1"/>
</dbReference>
<evidence type="ECO:0000256" key="2">
    <source>
        <dbReference type="SAM" id="Phobius"/>
    </source>
</evidence>
<gene>
    <name evidence="4" type="ORF">E0H45_10680</name>
</gene>
<protein>
    <submittedName>
        <fullName evidence="4">Glycosyltransferase family 2 protein</fullName>
    </submittedName>
</protein>
<dbReference type="PANTHER" id="PTHR48090:SF7">
    <property type="entry name" value="RFBJ PROTEIN"/>
    <property type="match status" value="1"/>
</dbReference>
<dbReference type="Proteomes" id="UP000292346">
    <property type="component" value="Unassembled WGS sequence"/>
</dbReference>
<comment type="caution">
    <text evidence="4">The sequence shown here is derived from an EMBL/GenBank/DDBJ whole genome shotgun (WGS) entry which is preliminary data.</text>
</comment>
<keyword evidence="2" id="KW-0472">Membrane</keyword>
<sequence length="728" mass="78772">MSKLRRTVRKHWLLAVFLAAGLVLRVLATVAYRPAIIYTDSVQYLTNMGELSPDQLNPIGYDFVLGPLVAIGGLTFVVIVQHLAGLLLGVAIYALARRLTVYRWLAALAAAPILLDAYQVQIEQNIMAETTFDVILVAILWLLLAKGAPGWRRAGAVGVLVGAAFTVRAIGLVLLIAVVLCLIVAWRGRRLEVVRRTAAAVAGFGVVFAAYAGYYHAETGRWGFTGAENQVLYGRTATVANCDKLPLDEGTRLFCPKEPLGQRLGVDSYAHNHYGDPNWPGPLPPGTTKRQLATEFAHLVIKHQPLDVTWAALKDFAKGFAPTRATSPDDVPLDRWQFQLTYPNLEDPNTAKAAVKWGGSEPHVSHVPAVILRTYQLHGGYTSGTLLALCVLIALAAVARAKELRSATLFPVAAGVILLLGSAAFEFSWRYQLPGLVFFPLAGAIGLRALLGRDQARPAMADFPDAVDSEAIKDTPNFAPVVVVIAAYNEAGGIGQVLTDMPRTCAGLPVDVLVVVDGATDNTAEIAREHGAYVCVAQSNRGQGAALRLGYHLAAQGGAQYIVTTDADGQYDNGELETLMEPILLDRADFVTGSRRLGAEDADSRLRWVGVRVFAVLASILTRKKLTDTSFGFRAMRAELATAVTLREPQYQSSELLLGALALGARVVELPMTMRRRGDGSSKKGPGVVYGANYGRVMTTTWLREYVLRRGRQQSWRTPAGRKARTSQ</sequence>
<dbReference type="EMBL" id="SJJZ01000001">
    <property type="protein sequence ID" value="TCC11693.1"/>
    <property type="molecule type" value="Genomic_DNA"/>
</dbReference>
<feature type="transmembrane region" description="Helical" evidence="2">
    <location>
        <begin position="406"/>
        <end position="425"/>
    </location>
</feature>
<keyword evidence="2" id="KW-1133">Transmembrane helix</keyword>
<dbReference type="OrthoDB" id="9810303at2"/>
<comment type="similarity">
    <text evidence="1">Belongs to the glycosyltransferase 2 family.</text>
</comment>
<dbReference type="CDD" id="cd04179">
    <property type="entry name" value="DPM_DPG-synthase_like"/>
    <property type="match status" value="1"/>
</dbReference>
<dbReference type="InterPro" id="IPR050256">
    <property type="entry name" value="Glycosyltransferase_2"/>
</dbReference>
<feature type="domain" description="Glycosyltransferase 2-like" evidence="3">
    <location>
        <begin position="483"/>
        <end position="640"/>
    </location>
</feature>
<dbReference type="PANTHER" id="PTHR48090">
    <property type="entry name" value="UNDECAPRENYL-PHOSPHATE 4-DEOXY-4-FORMAMIDO-L-ARABINOSE TRANSFERASE-RELATED"/>
    <property type="match status" value="1"/>
</dbReference>
<dbReference type="InterPro" id="IPR001173">
    <property type="entry name" value="Glyco_trans_2-like"/>
</dbReference>
<evidence type="ECO:0000256" key="1">
    <source>
        <dbReference type="ARBA" id="ARBA00006739"/>
    </source>
</evidence>
<feature type="transmembrane region" description="Helical" evidence="2">
    <location>
        <begin position="126"/>
        <end position="144"/>
    </location>
</feature>
<feature type="transmembrane region" description="Helical" evidence="2">
    <location>
        <begin position="431"/>
        <end position="451"/>
    </location>
</feature>
<accession>A0A4R0HM46</accession>
<feature type="transmembrane region" description="Helical" evidence="2">
    <location>
        <begin position="198"/>
        <end position="217"/>
    </location>
</feature>
<keyword evidence="5" id="KW-1185">Reference proteome</keyword>
<reference evidence="4 5" key="1">
    <citation type="submission" date="2019-02" db="EMBL/GenBank/DDBJ databases">
        <title>Kribbella capetownensis sp. nov. and Kribbella speibonae sp. nov., isolated from soil.</title>
        <authorList>
            <person name="Curtis S.M."/>
            <person name="Norton I."/>
            <person name="Everest G.J."/>
            <person name="Meyers P.R."/>
        </authorList>
    </citation>
    <scope>NUCLEOTIDE SEQUENCE [LARGE SCALE GENOMIC DNA]</scope>
    <source>
        <strain evidence="4 5">KCTC 29219</strain>
    </source>
</reference>
<dbReference type="Gene3D" id="3.90.550.10">
    <property type="entry name" value="Spore Coat Polysaccharide Biosynthesis Protein SpsA, Chain A"/>
    <property type="match status" value="1"/>
</dbReference>
<evidence type="ECO:0000313" key="4">
    <source>
        <dbReference type="EMBL" id="TCC11693.1"/>
    </source>
</evidence>
<name>A0A4R0HM46_9ACTN</name>
<evidence type="ECO:0000259" key="3">
    <source>
        <dbReference type="Pfam" id="PF00535"/>
    </source>
</evidence>
<feature type="transmembrane region" description="Helical" evidence="2">
    <location>
        <begin position="380"/>
        <end position="399"/>
    </location>
</feature>
<dbReference type="AlphaFoldDB" id="A0A4R0HM46"/>
<dbReference type="Pfam" id="PF00535">
    <property type="entry name" value="Glycos_transf_2"/>
    <property type="match status" value="1"/>
</dbReference>
<dbReference type="InterPro" id="IPR029044">
    <property type="entry name" value="Nucleotide-diphossugar_trans"/>
</dbReference>